<dbReference type="PROSITE" id="PS00675">
    <property type="entry name" value="SIGMA54_INTERACT_1"/>
    <property type="match status" value="1"/>
</dbReference>
<dbReference type="GO" id="GO:0005524">
    <property type="term" value="F:ATP binding"/>
    <property type="evidence" value="ECO:0007669"/>
    <property type="project" value="UniProtKB-KW"/>
</dbReference>
<dbReference type="PANTHER" id="PTHR32071:SF77">
    <property type="entry name" value="TRANSCRIPTIONAL REGULATORY PROTEIN"/>
    <property type="match status" value="1"/>
</dbReference>
<dbReference type="InterPro" id="IPR003018">
    <property type="entry name" value="GAF"/>
</dbReference>
<keyword evidence="8" id="KW-1185">Reference proteome</keyword>
<gene>
    <name evidence="7" type="ORF">FHP91_15570</name>
</gene>
<protein>
    <submittedName>
        <fullName evidence="7">Sigma-54-dependent Fis family transcriptional regulator</fullName>
    </submittedName>
</protein>
<dbReference type="Gene3D" id="3.30.450.40">
    <property type="match status" value="1"/>
</dbReference>
<proteinExistence type="predicted"/>
<keyword evidence="4" id="KW-0238">DNA-binding</keyword>
<dbReference type="Pfam" id="PF01590">
    <property type="entry name" value="GAF"/>
    <property type="match status" value="1"/>
</dbReference>
<keyword evidence="5" id="KW-0804">Transcription</keyword>
<evidence type="ECO:0000259" key="6">
    <source>
        <dbReference type="PROSITE" id="PS50045"/>
    </source>
</evidence>
<dbReference type="GO" id="GO:0043565">
    <property type="term" value="F:sequence-specific DNA binding"/>
    <property type="evidence" value="ECO:0007669"/>
    <property type="project" value="InterPro"/>
</dbReference>
<dbReference type="InterPro" id="IPR029016">
    <property type="entry name" value="GAF-like_dom_sf"/>
</dbReference>
<dbReference type="RefSeq" id="WP_144310458.1">
    <property type="nucleotide sequence ID" value="NZ_VMNK01000015.1"/>
</dbReference>
<reference evidence="7 8" key="1">
    <citation type="submission" date="2019-07" db="EMBL/GenBank/DDBJ databases">
        <title>The pathways for chlorine oxyanion respiration interact through the shared metabolite chlorate.</title>
        <authorList>
            <person name="Barnum T.P."/>
            <person name="Cheng Y."/>
            <person name="Hill K.A."/>
            <person name="Lucas L.N."/>
            <person name="Carlson H.K."/>
            <person name="Coates J.D."/>
        </authorList>
    </citation>
    <scope>NUCLEOTIDE SEQUENCE [LARGE SCALE GENOMIC DNA]</scope>
    <source>
        <strain evidence="7 8">SFB-3</strain>
    </source>
</reference>
<dbReference type="Gene3D" id="1.10.10.60">
    <property type="entry name" value="Homeodomain-like"/>
    <property type="match status" value="1"/>
</dbReference>
<dbReference type="Pfam" id="PF02954">
    <property type="entry name" value="HTH_8"/>
    <property type="match status" value="1"/>
</dbReference>
<dbReference type="Pfam" id="PF00158">
    <property type="entry name" value="Sigma54_activat"/>
    <property type="match status" value="1"/>
</dbReference>
<comment type="caution">
    <text evidence="7">The sequence shown here is derived from an EMBL/GenBank/DDBJ whole genome shotgun (WGS) entry which is preliminary data.</text>
</comment>
<dbReference type="SUPFAM" id="SSF52540">
    <property type="entry name" value="P-loop containing nucleoside triphosphate hydrolases"/>
    <property type="match status" value="1"/>
</dbReference>
<evidence type="ECO:0000256" key="3">
    <source>
        <dbReference type="ARBA" id="ARBA00023015"/>
    </source>
</evidence>
<dbReference type="SUPFAM" id="SSF55781">
    <property type="entry name" value="GAF domain-like"/>
    <property type="match status" value="1"/>
</dbReference>
<dbReference type="InterPro" id="IPR002078">
    <property type="entry name" value="Sigma_54_int"/>
</dbReference>
<accession>A0A557QJY2</accession>
<dbReference type="OrthoDB" id="9761705at2"/>
<dbReference type="InterPro" id="IPR003593">
    <property type="entry name" value="AAA+_ATPase"/>
</dbReference>
<keyword evidence="2" id="KW-0067">ATP-binding</keyword>
<dbReference type="Gene3D" id="1.10.8.60">
    <property type="match status" value="1"/>
</dbReference>
<evidence type="ECO:0000313" key="8">
    <source>
        <dbReference type="Proteomes" id="UP000319502"/>
    </source>
</evidence>
<dbReference type="FunFam" id="3.40.50.300:FF:000006">
    <property type="entry name" value="DNA-binding transcriptional regulator NtrC"/>
    <property type="match status" value="1"/>
</dbReference>
<keyword evidence="3" id="KW-0805">Transcription regulation</keyword>
<dbReference type="SUPFAM" id="SSF46689">
    <property type="entry name" value="Homeodomain-like"/>
    <property type="match status" value="1"/>
</dbReference>
<evidence type="ECO:0000256" key="4">
    <source>
        <dbReference type="ARBA" id="ARBA00023125"/>
    </source>
</evidence>
<evidence type="ECO:0000256" key="2">
    <source>
        <dbReference type="ARBA" id="ARBA00022840"/>
    </source>
</evidence>
<name>A0A557QJY2_9RHOO</name>
<dbReference type="Proteomes" id="UP000319502">
    <property type="component" value="Unassembled WGS sequence"/>
</dbReference>
<dbReference type="PROSITE" id="PS50045">
    <property type="entry name" value="SIGMA54_INTERACT_4"/>
    <property type="match status" value="1"/>
</dbReference>
<sequence>MENPLQSVEHRDVRVRDARTAFFEQGAPADALVPMVGTVANSWSRCIQVGLEASARSAGVDPVTDSQLRETRDRNAFLLSHARGVLSHLYEQIRSTGSVVILSDGNGLVLEGMGDADFVSRADQVALKAGAQWAEGLRGTNAIGTAIAEQRPVEVVGAEHFFDCNAFLTCSASPIFDAGGQLMGVLDISGDSRSHERHTLGLVRMSAQLLEKRLFEAEFGREILVFFHPRMEYVGSLQEGVLAFNQGGELLGANRCALELLKLTRNMLRQLDFGLLFDQNFGVFVDRSMRDPHALSSLPRRHGERVYARMNMPAALMPAARSAPPPAPTKIAAAPARTSKSACSDGRVSFDCLDTGDARMGAAIQRATRMVGKDIPLLILGESGVGKEMFAKAFHDVGPRRSAPFVALNCAAIPENLIESELFGYLGGAFTGARKEGYTGKIQQACGGTLFLDEIGDMPLNLQARLLRVLQDRVVTPLGGAKPVPVDVSLVCATHRNLVDAVKTGAFRQDLYYRVNGLTVTLPSLRERTDIRAIVANIIAIETDGMRDIAVSEEVLTFFERYRWPGNIRQMHNALRVAVALLDDDEDLIDSTHLPEELFAMESDSDEPVERAEPRPRRIDVAPLQGAESLETIEKRAIEQVLEEEGGNVSAAARRLGISRNTLYRKLGRM</sequence>
<dbReference type="InterPro" id="IPR009057">
    <property type="entry name" value="Homeodomain-like_sf"/>
</dbReference>
<evidence type="ECO:0000256" key="5">
    <source>
        <dbReference type="ARBA" id="ARBA00023163"/>
    </source>
</evidence>
<dbReference type="GO" id="GO:0006355">
    <property type="term" value="P:regulation of DNA-templated transcription"/>
    <property type="evidence" value="ECO:0007669"/>
    <property type="project" value="InterPro"/>
</dbReference>
<evidence type="ECO:0000256" key="1">
    <source>
        <dbReference type="ARBA" id="ARBA00022741"/>
    </source>
</evidence>
<dbReference type="InterPro" id="IPR025662">
    <property type="entry name" value="Sigma_54_int_dom_ATP-bd_1"/>
</dbReference>
<dbReference type="PRINTS" id="PR01590">
    <property type="entry name" value="HTHFIS"/>
</dbReference>
<dbReference type="InterPro" id="IPR058031">
    <property type="entry name" value="AAA_lid_NorR"/>
</dbReference>
<dbReference type="PANTHER" id="PTHR32071">
    <property type="entry name" value="TRANSCRIPTIONAL REGULATORY PROTEIN"/>
    <property type="match status" value="1"/>
</dbReference>
<dbReference type="Pfam" id="PF25601">
    <property type="entry name" value="AAA_lid_14"/>
    <property type="match status" value="1"/>
</dbReference>
<dbReference type="AlphaFoldDB" id="A0A557QJY2"/>
<organism evidence="7 8">
    <name type="scientific">Denitromonas halophila</name>
    <dbReference type="NCBI Taxonomy" id="1629404"/>
    <lineage>
        <taxon>Bacteria</taxon>
        <taxon>Pseudomonadati</taxon>
        <taxon>Pseudomonadota</taxon>
        <taxon>Betaproteobacteria</taxon>
        <taxon>Rhodocyclales</taxon>
        <taxon>Zoogloeaceae</taxon>
        <taxon>Denitromonas</taxon>
    </lineage>
</organism>
<dbReference type="InterPro" id="IPR002197">
    <property type="entry name" value="HTH_Fis"/>
</dbReference>
<dbReference type="SMART" id="SM00382">
    <property type="entry name" value="AAA"/>
    <property type="match status" value="1"/>
</dbReference>
<dbReference type="EMBL" id="VMNK01000015">
    <property type="protein sequence ID" value="TVO53213.1"/>
    <property type="molecule type" value="Genomic_DNA"/>
</dbReference>
<evidence type="ECO:0000313" key="7">
    <source>
        <dbReference type="EMBL" id="TVO53213.1"/>
    </source>
</evidence>
<feature type="domain" description="Sigma-54 factor interaction" evidence="6">
    <location>
        <begin position="353"/>
        <end position="580"/>
    </location>
</feature>
<dbReference type="InterPro" id="IPR027417">
    <property type="entry name" value="P-loop_NTPase"/>
</dbReference>
<dbReference type="CDD" id="cd00009">
    <property type="entry name" value="AAA"/>
    <property type="match status" value="1"/>
</dbReference>
<dbReference type="Gene3D" id="3.40.50.300">
    <property type="entry name" value="P-loop containing nucleotide triphosphate hydrolases"/>
    <property type="match status" value="1"/>
</dbReference>
<keyword evidence="1" id="KW-0547">Nucleotide-binding</keyword>